<dbReference type="CDD" id="cd06661">
    <property type="entry name" value="GGCT_like"/>
    <property type="match status" value="1"/>
</dbReference>
<dbReference type="Gene3D" id="3.10.490.10">
    <property type="entry name" value="Gamma-glutamyl cyclotransferase-like"/>
    <property type="match status" value="1"/>
</dbReference>
<comment type="caution">
    <text evidence="5">The sequence shown here is derived from an EMBL/GenBank/DDBJ whole genome shotgun (WGS) entry which is preliminary data.</text>
</comment>
<accession>A0AAD4L0Z1</accession>
<dbReference type="InterPro" id="IPR045038">
    <property type="entry name" value="AIG2-like"/>
</dbReference>
<organism evidence="5 6">
    <name type="scientific">Talaromyces proteolyticus</name>
    <dbReference type="NCBI Taxonomy" id="1131652"/>
    <lineage>
        <taxon>Eukaryota</taxon>
        <taxon>Fungi</taxon>
        <taxon>Dikarya</taxon>
        <taxon>Ascomycota</taxon>
        <taxon>Pezizomycotina</taxon>
        <taxon>Eurotiomycetes</taxon>
        <taxon>Eurotiomycetidae</taxon>
        <taxon>Eurotiales</taxon>
        <taxon>Trichocomaceae</taxon>
        <taxon>Talaromyces</taxon>
        <taxon>Talaromyces sect. Bacilispori</taxon>
    </lineage>
</organism>
<evidence type="ECO:0000256" key="3">
    <source>
        <dbReference type="ARBA" id="ARBA00030602"/>
    </source>
</evidence>
<keyword evidence="6" id="KW-1185">Reference proteome</keyword>
<feature type="domain" description="Gamma-glutamylcyclotransferase AIG2-like" evidence="4">
    <location>
        <begin position="6"/>
        <end position="106"/>
    </location>
</feature>
<name>A0AAD4L0Z1_9EURO</name>
<dbReference type="Proteomes" id="UP001201262">
    <property type="component" value="Unassembled WGS sequence"/>
</dbReference>
<gene>
    <name evidence="5" type="ORF">BGW36DRAFT_372259</name>
</gene>
<sequence>MGDYTFFFYGTLMAPAILHRIIHGSSTPEVWQKSLIISRPALLPGYRRYRVHNADYPALTPSDSADSPPVLGTIVTGITEGDIYRLDRFEGSEYEKCSVRVKVLRGAAQTKCGEEGDGSLQHALEKTANAGCDESAFREMEEVEAMTYVWKDGKERLDVDQEWDYEHFKKEKMQWWVEADESEL</sequence>
<protein>
    <recommendedName>
        <fullName evidence="3">Putative gamma-glutamylcyclotransferase</fullName>
    </recommendedName>
</protein>
<dbReference type="SUPFAM" id="SSF110857">
    <property type="entry name" value="Gamma-glutamyl cyclotransferase-like"/>
    <property type="match status" value="1"/>
</dbReference>
<evidence type="ECO:0000259" key="4">
    <source>
        <dbReference type="Pfam" id="PF06094"/>
    </source>
</evidence>
<dbReference type="PANTHER" id="PTHR31544:SF2">
    <property type="entry name" value="AIG2-LIKE PROTEIN D"/>
    <property type="match status" value="1"/>
</dbReference>
<dbReference type="InterPro" id="IPR013024">
    <property type="entry name" value="GGCT-like"/>
</dbReference>
<dbReference type="InterPro" id="IPR009288">
    <property type="entry name" value="AIG2-like_dom"/>
</dbReference>
<evidence type="ECO:0000313" key="5">
    <source>
        <dbReference type="EMBL" id="KAH8702131.1"/>
    </source>
</evidence>
<dbReference type="GO" id="GO:0016740">
    <property type="term" value="F:transferase activity"/>
    <property type="evidence" value="ECO:0007669"/>
    <property type="project" value="UniProtKB-KW"/>
</dbReference>
<keyword evidence="2" id="KW-0808">Transferase</keyword>
<dbReference type="GeneID" id="70245745"/>
<comment type="similarity">
    <text evidence="1">Belongs to the gamma-glutamylcyclotransferase family.</text>
</comment>
<dbReference type="PANTHER" id="PTHR31544">
    <property type="entry name" value="AIG2-LIKE PROTEIN D"/>
    <property type="match status" value="1"/>
</dbReference>
<reference evidence="5" key="1">
    <citation type="submission" date="2021-12" db="EMBL/GenBank/DDBJ databases">
        <title>Convergent genome expansion in fungi linked to evolution of root-endophyte symbiosis.</title>
        <authorList>
            <consortium name="DOE Joint Genome Institute"/>
            <person name="Ke Y.-H."/>
            <person name="Bonito G."/>
            <person name="Liao H.-L."/>
            <person name="Looney B."/>
            <person name="Rojas-Flechas A."/>
            <person name="Nash J."/>
            <person name="Hameed K."/>
            <person name="Schadt C."/>
            <person name="Martin F."/>
            <person name="Crous P.W."/>
            <person name="Miettinen O."/>
            <person name="Magnuson J.K."/>
            <person name="Labbe J."/>
            <person name="Jacobson D."/>
            <person name="Doktycz M.J."/>
            <person name="Veneault-Fourrey C."/>
            <person name="Kuo A."/>
            <person name="Mondo S."/>
            <person name="Calhoun S."/>
            <person name="Riley R."/>
            <person name="Ohm R."/>
            <person name="LaButti K."/>
            <person name="Andreopoulos B."/>
            <person name="Pangilinan J."/>
            <person name="Nolan M."/>
            <person name="Tritt A."/>
            <person name="Clum A."/>
            <person name="Lipzen A."/>
            <person name="Daum C."/>
            <person name="Barry K."/>
            <person name="Grigoriev I.V."/>
            <person name="Vilgalys R."/>
        </authorList>
    </citation>
    <scope>NUCLEOTIDE SEQUENCE</scope>
    <source>
        <strain evidence="5">PMI_201</strain>
    </source>
</reference>
<dbReference type="Pfam" id="PF06094">
    <property type="entry name" value="GGACT"/>
    <property type="match status" value="1"/>
</dbReference>
<evidence type="ECO:0000256" key="1">
    <source>
        <dbReference type="ARBA" id="ARBA00008861"/>
    </source>
</evidence>
<evidence type="ECO:0000256" key="2">
    <source>
        <dbReference type="ARBA" id="ARBA00022679"/>
    </source>
</evidence>
<dbReference type="AlphaFoldDB" id="A0AAD4L0Z1"/>
<dbReference type="EMBL" id="JAJTJA010000003">
    <property type="protein sequence ID" value="KAH8702131.1"/>
    <property type="molecule type" value="Genomic_DNA"/>
</dbReference>
<dbReference type="InterPro" id="IPR036568">
    <property type="entry name" value="GGCT-like_sf"/>
</dbReference>
<evidence type="ECO:0000313" key="6">
    <source>
        <dbReference type="Proteomes" id="UP001201262"/>
    </source>
</evidence>
<dbReference type="RefSeq" id="XP_046075507.1">
    <property type="nucleotide sequence ID" value="XM_046215458.1"/>
</dbReference>
<proteinExistence type="inferred from homology"/>